<dbReference type="Proteomes" id="UP000230066">
    <property type="component" value="Unassembled WGS sequence"/>
</dbReference>
<keyword evidence="1" id="KW-0175">Coiled coil</keyword>
<keyword evidence="4" id="KW-1185">Reference proteome</keyword>
<dbReference type="SUPFAM" id="SSF56672">
    <property type="entry name" value="DNA/RNA polymerases"/>
    <property type="match status" value="1"/>
</dbReference>
<dbReference type="PANTHER" id="PTHR37984:SF5">
    <property type="entry name" value="PROTEIN NYNRIN-LIKE"/>
    <property type="match status" value="1"/>
</dbReference>
<dbReference type="InterPro" id="IPR043128">
    <property type="entry name" value="Rev_trsase/Diguanyl_cyclase"/>
</dbReference>
<dbReference type="AlphaFoldDB" id="A0A4E0RI84"/>
<protein>
    <submittedName>
        <fullName evidence="3">Uncharacterized protein</fullName>
    </submittedName>
</protein>
<organism evidence="3 4">
    <name type="scientific">Fasciola hepatica</name>
    <name type="common">Liver fluke</name>
    <dbReference type="NCBI Taxonomy" id="6192"/>
    <lineage>
        <taxon>Eukaryota</taxon>
        <taxon>Metazoa</taxon>
        <taxon>Spiralia</taxon>
        <taxon>Lophotrochozoa</taxon>
        <taxon>Platyhelminthes</taxon>
        <taxon>Trematoda</taxon>
        <taxon>Digenea</taxon>
        <taxon>Plagiorchiida</taxon>
        <taxon>Echinostomata</taxon>
        <taxon>Echinostomatoidea</taxon>
        <taxon>Fasciolidae</taxon>
        <taxon>Fasciola</taxon>
    </lineage>
</organism>
<feature type="coiled-coil region" evidence="1">
    <location>
        <begin position="337"/>
        <end position="467"/>
    </location>
</feature>
<evidence type="ECO:0000313" key="3">
    <source>
        <dbReference type="EMBL" id="THD27636.1"/>
    </source>
</evidence>
<dbReference type="PANTHER" id="PTHR37984">
    <property type="entry name" value="PROTEIN CBG26694"/>
    <property type="match status" value="1"/>
</dbReference>
<dbReference type="InterPro" id="IPR050951">
    <property type="entry name" value="Retrovirus_Pol_polyprotein"/>
</dbReference>
<reference evidence="3" key="1">
    <citation type="submission" date="2019-03" db="EMBL/GenBank/DDBJ databases">
        <title>Improved annotation for the trematode Fasciola hepatica.</title>
        <authorList>
            <person name="Choi Y.-J."/>
            <person name="Martin J."/>
            <person name="Mitreva M."/>
        </authorList>
    </citation>
    <scope>NUCLEOTIDE SEQUENCE [LARGE SCALE GENOMIC DNA]</scope>
</reference>
<dbReference type="InterPro" id="IPR043502">
    <property type="entry name" value="DNA/RNA_pol_sf"/>
</dbReference>
<evidence type="ECO:0000256" key="2">
    <source>
        <dbReference type="SAM" id="MobiDB-lite"/>
    </source>
</evidence>
<feature type="coiled-coil region" evidence="1">
    <location>
        <begin position="563"/>
        <end position="590"/>
    </location>
</feature>
<evidence type="ECO:0000313" key="4">
    <source>
        <dbReference type="Proteomes" id="UP000230066"/>
    </source>
</evidence>
<dbReference type="EMBL" id="JXXN02000363">
    <property type="protein sequence ID" value="THD27636.1"/>
    <property type="molecule type" value="Genomic_DNA"/>
</dbReference>
<gene>
    <name evidence="3" type="ORF">D915_001598</name>
</gene>
<name>A0A4E0RI84_FASHE</name>
<proteinExistence type="predicted"/>
<evidence type="ECO:0000256" key="1">
    <source>
        <dbReference type="SAM" id="Coils"/>
    </source>
</evidence>
<sequence>MLIGRPVLNRPFHSKMHLQLFASCKGVSLVQRSQWPFVRLIFLFRKPCRQQMQVAPQKLECLNRWIQLIIPTSSDLQAEDGLLLLQLIDLMNGSQLAVTTATEDRYGVVFNILSDFYLVDVYQLVKPAREQTSTQLYGQCCLLLLVLSMGLRLKCKIFMTAAFKLPSCMHYYVVELTQPLIDDSVLTLSSFDGLNVDSENQPLTPIRKSRLIKAPVTCPPGRRPCMSRFGRSDAASSNRTLDENVVLESECLTPTLQTPHRFATLRHFAEKRLNATQPAAFDSWDMLDSPLHSLNTILDSPNLIPKAQYLAKLEESRQLSTELAEMRHLYEVTSADLDQLNTAHQSSELQRKEAEIRLRRQEAELNDLRDELAHERESRAHWEQVAQNVDRLREKLRLSREELKSLSQIKAENQQLRQELSDLRPKAKRLEELWPSLNHLQVVTRQAQRWKANLSLAEEKIVQLLTERERDLTISESEHAWHSVRRHHSQGLPSPPSSGTPLRLCCSQPVEVQHLSPDSSQPESETAPIPKLLECDGNSVDDRTIANEHRRSASYSAENLASVVAVNSHLQELEQSMSQARRTIEATRSLYVRQQCRTIVAQMMSSLRLQKIHELRSAFETVRDKLESSEALNSGKFSEMNQQVSSVLNRIQSAEQALQHIQEERHLSNLSWSSRVAQLQVQLDECRASGDQIQSDLREKLQKSLETQRKQEDEWISEYGFRVQPQKHSFGLSSITYLGSTIDGAGRRPDPMKIVAIEHMPTPTDEETLQSFLGLVSCYHNFVP</sequence>
<accession>A0A4E0RI84</accession>
<comment type="caution">
    <text evidence="3">The sequence shown here is derived from an EMBL/GenBank/DDBJ whole genome shotgun (WGS) entry which is preliminary data.</text>
</comment>
<feature type="region of interest" description="Disordered" evidence="2">
    <location>
        <begin position="513"/>
        <end position="539"/>
    </location>
</feature>
<dbReference type="Gene3D" id="3.30.70.270">
    <property type="match status" value="1"/>
</dbReference>
<feature type="coiled-coil region" evidence="1">
    <location>
        <begin position="637"/>
        <end position="664"/>
    </location>
</feature>